<comment type="caution">
    <text evidence="2">The sequence shown here is derived from an EMBL/GenBank/DDBJ whole genome shotgun (WGS) entry which is preliminary data.</text>
</comment>
<dbReference type="AlphaFoldDB" id="A0A9P0QDU9"/>
<gene>
    <name evidence="2" type="ORF">ACAOBT_LOCUS36320</name>
</gene>
<feature type="compositionally biased region" description="Polar residues" evidence="1">
    <location>
        <begin position="63"/>
        <end position="77"/>
    </location>
</feature>
<proteinExistence type="predicted"/>
<evidence type="ECO:0000313" key="3">
    <source>
        <dbReference type="Proteomes" id="UP001152888"/>
    </source>
</evidence>
<feature type="region of interest" description="Disordered" evidence="1">
    <location>
        <begin position="32"/>
        <end position="77"/>
    </location>
</feature>
<feature type="compositionally biased region" description="Acidic residues" evidence="1">
    <location>
        <begin position="41"/>
        <end position="62"/>
    </location>
</feature>
<name>A0A9P0QDU9_ACAOB</name>
<evidence type="ECO:0000313" key="2">
    <source>
        <dbReference type="EMBL" id="CAH2017935.1"/>
    </source>
</evidence>
<dbReference type="Proteomes" id="UP001152888">
    <property type="component" value="Unassembled WGS sequence"/>
</dbReference>
<dbReference type="EMBL" id="CAKOFQ010009521">
    <property type="protein sequence ID" value="CAH2017935.1"/>
    <property type="molecule type" value="Genomic_DNA"/>
</dbReference>
<keyword evidence="3" id="KW-1185">Reference proteome</keyword>
<accession>A0A9P0QDU9</accession>
<protein>
    <submittedName>
        <fullName evidence="2">Uncharacterized protein</fullName>
    </submittedName>
</protein>
<sequence length="151" mass="17588">MASGRVSDSVNFADPYFEAMVMRMLESLDSDVDMSDQHEDYVEESEHDTDSELDLEPNEEFDQSNNQSVQVSDNYSSDNENPNYYYVCAWNYVFNENTLQCDYHMKLRSSIARALGNQDVPLQEDHGVDRLARNEIKTYHICPPKRKRKTV</sequence>
<evidence type="ECO:0000256" key="1">
    <source>
        <dbReference type="SAM" id="MobiDB-lite"/>
    </source>
</evidence>
<reference evidence="2" key="1">
    <citation type="submission" date="2022-03" db="EMBL/GenBank/DDBJ databases">
        <authorList>
            <person name="Sayadi A."/>
        </authorList>
    </citation>
    <scope>NUCLEOTIDE SEQUENCE</scope>
</reference>
<organism evidence="2 3">
    <name type="scientific">Acanthoscelides obtectus</name>
    <name type="common">Bean weevil</name>
    <name type="synonym">Bruchus obtectus</name>
    <dbReference type="NCBI Taxonomy" id="200917"/>
    <lineage>
        <taxon>Eukaryota</taxon>
        <taxon>Metazoa</taxon>
        <taxon>Ecdysozoa</taxon>
        <taxon>Arthropoda</taxon>
        <taxon>Hexapoda</taxon>
        <taxon>Insecta</taxon>
        <taxon>Pterygota</taxon>
        <taxon>Neoptera</taxon>
        <taxon>Endopterygota</taxon>
        <taxon>Coleoptera</taxon>
        <taxon>Polyphaga</taxon>
        <taxon>Cucujiformia</taxon>
        <taxon>Chrysomeloidea</taxon>
        <taxon>Chrysomelidae</taxon>
        <taxon>Bruchinae</taxon>
        <taxon>Bruchini</taxon>
        <taxon>Acanthoscelides</taxon>
    </lineage>
</organism>